<dbReference type="Proteomes" id="UP000692954">
    <property type="component" value="Unassembled WGS sequence"/>
</dbReference>
<dbReference type="EMBL" id="CAJJDN010000154">
    <property type="protein sequence ID" value="CAD8124910.1"/>
    <property type="molecule type" value="Genomic_DNA"/>
</dbReference>
<organism evidence="1 2">
    <name type="scientific">Paramecium sonneborni</name>
    <dbReference type="NCBI Taxonomy" id="65129"/>
    <lineage>
        <taxon>Eukaryota</taxon>
        <taxon>Sar</taxon>
        <taxon>Alveolata</taxon>
        <taxon>Ciliophora</taxon>
        <taxon>Intramacronucleata</taxon>
        <taxon>Oligohymenophorea</taxon>
        <taxon>Peniculida</taxon>
        <taxon>Parameciidae</taxon>
        <taxon>Paramecium</taxon>
    </lineage>
</organism>
<gene>
    <name evidence="1" type="ORF">PSON_ATCC_30995.1.T1540121</name>
</gene>
<protein>
    <submittedName>
        <fullName evidence="1">Uncharacterized protein</fullName>
    </submittedName>
</protein>
<sequence>MNEFLQQLFEKSLCIKQKENIMYIISTRYFIKEGKKVQNNIDVKVFLKSNLLKLSIIIKKFTKQKGNNLNQYHQIILILLLYQRITKGLCMNGRIKSFNKLENQQRFNFLYKCLSINLSLDFLILLDYYKENQLHIMQIIDAQSKSVYQTQSQVPFQTKMQVIVNGINTYIIYAQHFSKFSILSLLSAQIYNLSCWNNEFIDFGTSIKIYPNNYILNSDQVLQFSISAESTFQLQATFKLVYRTLQAIINVYYIYQTYSQCDSILVQQLEYQSYRPDLIQLWGCENQKISWKEMVPYQSKLILQNNQFIIQYTQDEIRISSQSSQSFEYQLSSQDNSQLYFNAILYIFIQLSIKSHILLYKSTQLIKKMVDILLNLQFVSAKFIKFLNYAQKYLLKITLQVCFKMTQTFMQCLIKIFSNIIILGKVMILKFESFSGQLLNYKLNQDQSLLNSKQQTFNKAFKINQTLQLAQILQINQKFNKVQYFFIGYNNQSFDIFNCDFIYYYKKTSKSCMKLSSINISIKAQALKVSIYPEVIIIGLSDYDTIYLFKQYYVDSNEYSQSSLSLQQNSQILQSLI</sequence>
<accession>A0A8S1RD50</accession>
<name>A0A8S1RD50_9CILI</name>
<evidence type="ECO:0000313" key="1">
    <source>
        <dbReference type="EMBL" id="CAD8124910.1"/>
    </source>
</evidence>
<keyword evidence="2" id="KW-1185">Reference proteome</keyword>
<proteinExistence type="predicted"/>
<reference evidence="1" key="1">
    <citation type="submission" date="2021-01" db="EMBL/GenBank/DDBJ databases">
        <authorList>
            <consortium name="Genoscope - CEA"/>
            <person name="William W."/>
        </authorList>
    </citation>
    <scope>NUCLEOTIDE SEQUENCE</scope>
</reference>
<dbReference type="AlphaFoldDB" id="A0A8S1RD50"/>
<comment type="caution">
    <text evidence="1">The sequence shown here is derived from an EMBL/GenBank/DDBJ whole genome shotgun (WGS) entry which is preliminary data.</text>
</comment>
<evidence type="ECO:0000313" key="2">
    <source>
        <dbReference type="Proteomes" id="UP000692954"/>
    </source>
</evidence>